<name>A0A7J6A7X6_AMEME</name>
<accession>A0A7J6A7X6</accession>
<dbReference type="EMBL" id="JAAGNN010000016">
    <property type="protein sequence ID" value="KAF4078935.1"/>
    <property type="molecule type" value="Genomic_DNA"/>
</dbReference>
<keyword evidence="2" id="KW-1185">Reference proteome</keyword>
<dbReference type="Proteomes" id="UP000593565">
    <property type="component" value="Unassembled WGS sequence"/>
</dbReference>
<gene>
    <name evidence="1" type="ORF">AMELA_G00187360</name>
</gene>
<evidence type="ECO:0000313" key="2">
    <source>
        <dbReference type="Proteomes" id="UP000593565"/>
    </source>
</evidence>
<protein>
    <submittedName>
        <fullName evidence="1">Uncharacterized protein</fullName>
    </submittedName>
</protein>
<proteinExistence type="predicted"/>
<reference evidence="1 2" key="1">
    <citation type="submission" date="2020-02" db="EMBL/GenBank/DDBJ databases">
        <title>A chromosome-scale genome assembly of the black bullhead catfish (Ameiurus melas).</title>
        <authorList>
            <person name="Wen M."/>
            <person name="Zham M."/>
            <person name="Cabau C."/>
            <person name="Klopp C."/>
            <person name="Donnadieu C."/>
            <person name="Roques C."/>
            <person name="Bouchez O."/>
            <person name="Lampietro C."/>
            <person name="Jouanno E."/>
            <person name="Herpin A."/>
            <person name="Louis A."/>
            <person name="Berthelot C."/>
            <person name="Parey E."/>
            <person name="Roest-Crollius H."/>
            <person name="Braasch I."/>
            <person name="Postlethwait J."/>
            <person name="Robinson-Rechavi M."/>
            <person name="Echchiki A."/>
            <person name="Begum T."/>
            <person name="Montfort J."/>
            <person name="Schartl M."/>
            <person name="Bobe J."/>
            <person name="Guiguen Y."/>
        </authorList>
    </citation>
    <scope>NUCLEOTIDE SEQUENCE [LARGE SCALE GENOMIC DNA]</scope>
    <source>
        <strain evidence="1">M_S1</strain>
        <tissue evidence="1">Blood</tissue>
    </source>
</reference>
<comment type="caution">
    <text evidence="1">The sequence shown here is derived from an EMBL/GenBank/DDBJ whole genome shotgun (WGS) entry which is preliminary data.</text>
</comment>
<organism evidence="1 2">
    <name type="scientific">Ameiurus melas</name>
    <name type="common">Black bullhead</name>
    <name type="synonym">Silurus melas</name>
    <dbReference type="NCBI Taxonomy" id="219545"/>
    <lineage>
        <taxon>Eukaryota</taxon>
        <taxon>Metazoa</taxon>
        <taxon>Chordata</taxon>
        <taxon>Craniata</taxon>
        <taxon>Vertebrata</taxon>
        <taxon>Euteleostomi</taxon>
        <taxon>Actinopterygii</taxon>
        <taxon>Neopterygii</taxon>
        <taxon>Teleostei</taxon>
        <taxon>Ostariophysi</taxon>
        <taxon>Siluriformes</taxon>
        <taxon>Ictaluridae</taxon>
        <taxon>Ameiurus</taxon>
    </lineage>
</organism>
<dbReference type="AlphaFoldDB" id="A0A7J6A7X6"/>
<evidence type="ECO:0000313" key="1">
    <source>
        <dbReference type="EMBL" id="KAF4078935.1"/>
    </source>
</evidence>
<sequence>MVSLLVPQMLLKPLELLPKISDVLPQYSQQLKPECSEVRATTLGRGCDRGFTGGRERGYRFMRRRRRGCGFMVRGRCGCRFMEGGRRGCRFTRRRTRCALSRPQFCLNATTGFRVLPRHL</sequence>